<reference evidence="2 3" key="1">
    <citation type="journal article" date="2024" name="IMA Fungus">
        <title>IMA Genome - F19 : A genome assembly and annotation guide to empower mycologists, including annotated draft genome sequences of Ceratocystis pirilliformis, Diaporthe australafricana, Fusarium ophioides, Paecilomyces lecythidis, and Sporothrix stenoceras.</title>
        <authorList>
            <person name="Aylward J."/>
            <person name="Wilson A.M."/>
            <person name="Visagie C.M."/>
            <person name="Spraker J."/>
            <person name="Barnes I."/>
            <person name="Buitendag C."/>
            <person name="Ceriani C."/>
            <person name="Del Mar Angel L."/>
            <person name="du Plessis D."/>
            <person name="Fuchs T."/>
            <person name="Gasser K."/>
            <person name="Kramer D."/>
            <person name="Li W."/>
            <person name="Munsamy K."/>
            <person name="Piso A."/>
            <person name="Price J.L."/>
            <person name="Sonnekus B."/>
            <person name="Thomas C."/>
            <person name="van der Nest A."/>
            <person name="van Dijk A."/>
            <person name="van Heerden A."/>
            <person name="van Vuuren N."/>
            <person name="Yilmaz N."/>
            <person name="Duong T.A."/>
            <person name="van der Merwe N.A."/>
            <person name="Wingfield M.J."/>
            <person name="Wingfield B.D."/>
        </authorList>
    </citation>
    <scope>NUCLEOTIDE SEQUENCE [LARGE SCALE GENOMIC DNA]</scope>
    <source>
        <strain evidence="2 3">CMW 18300</strain>
    </source>
</reference>
<accession>A0ABR3X0X4</accession>
<evidence type="ECO:0000313" key="3">
    <source>
        <dbReference type="Proteomes" id="UP001583177"/>
    </source>
</evidence>
<gene>
    <name evidence="2" type="ORF">Daus18300_005452</name>
</gene>
<name>A0ABR3X0X4_9PEZI</name>
<evidence type="ECO:0000313" key="2">
    <source>
        <dbReference type="EMBL" id="KAL1869598.1"/>
    </source>
</evidence>
<keyword evidence="3" id="KW-1185">Reference proteome</keyword>
<evidence type="ECO:0000256" key="1">
    <source>
        <dbReference type="SAM" id="MobiDB-lite"/>
    </source>
</evidence>
<sequence length="75" mass="8382">MDKADSDDQTGIEEEREEDNADCADILRRLTTAIDKLSPELTPEDIIALFGPRTRAAIDAILVQPLDQRSRTNDL</sequence>
<proteinExistence type="predicted"/>
<organism evidence="2 3">
    <name type="scientific">Diaporthe australafricana</name>
    <dbReference type="NCBI Taxonomy" id="127596"/>
    <lineage>
        <taxon>Eukaryota</taxon>
        <taxon>Fungi</taxon>
        <taxon>Dikarya</taxon>
        <taxon>Ascomycota</taxon>
        <taxon>Pezizomycotina</taxon>
        <taxon>Sordariomycetes</taxon>
        <taxon>Sordariomycetidae</taxon>
        <taxon>Diaporthales</taxon>
        <taxon>Diaporthaceae</taxon>
        <taxon>Diaporthe</taxon>
    </lineage>
</organism>
<protein>
    <submittedName>
        <fullName evidence="2">Uncharacterized protein</fullName>
    </submittedName>
</protein>
<feature type="region of interest" description="Disordered" evidence="1">
    <location>
        <begin position="1"/>
        <end position="20"/>
    </location>
</feature>
<dbReference type="EMBL" id="JAWRVE010000040">
    <property type="protein sequence ID" value="KAL1869598.1"/>
    <property type="molecule type" value="Genomic_DNA"/>
</dbReference>
<comment type="caution">
    <text evidence="2">The sequence shown here is derived from an EMBL/GenBank/DDBJ whole genome shotgun (WGS) entry which is preliminary data.</text>
</comment>
<dbReference type="Proteomes" id="UP001583177">
    <property type="component" value="Unassembled WGS sequence"/>
</dbReference>
<feature type="compositionally biased region" description="Acidic residues" evidence="1">
    <location>
        <begin position="7"/>
        <end position="20"/>
    </location>
</feature>